<gene>
    <name evidence="12" type="ORF">APZ42_017225</name>
</gene>
<comment type="subcellular location">
    <subcellularLocation>
        <location evidence="1 11">Golgi apparatus membrane</location>
        <topology evidence="1 11">Single-pass type II membrane protein</topology>
    </subcellularLocation>
</comment>
<dbReference type="Gene3D" id="3.90.550.50">
    <property type="match status" value="1"/>
</dbReference>
<proteinExistence type="inferred from homology"/>
<dbReference type="GO" id="GO:0006493">
    <property type="term" value="P:protein O-linked glycosylation"/>
    <property type="evidence" value="ECO:0007669"/>
    <property type="project" value="TreeGrafter"/>
</dbReference>
<evidence type="ECO:0000256" key="3">
    <source>
        <dbReference type="ARBA" id="ARBA00022676"/>
    </source>
</evidence>
<evidence type="ECO:0000256" key="5">
    <source>
        <dbReference type="ARBA" id="ARBA00022692"/>
    </source>
</evidence>
<dbReference type="OrthoDB" id="6356054at2759"/>
<sequence length="495" mass="56251">MIDDRWPRTMFTLDVNGTDPADGGLARISVYVTLCSHFRFNTVDIDFHAYLLDADDTVEQKVNDERIRGLYFVAMPLLNTVMKCFLISSATLTVFYFYLFSFRNFDSEKNHVWFLIDPADPLDNQKSKVVEHLSHAVGEFSDVDAYVRYMTSFLALKPVGDSPALKPEFGPVINFVGFQYSINPSVHRCEKVNLFIIVISAPGNFVHRKLVRRTWGSHLNRGNHREQSSTQFAFLIGLTNDTTVQNAIRNESIIHEDLIQVDLMDSYMNLTLKTVAMLHWSSHFCPNAKFILKCDDDVYINVRQLITLVSRLPLNSSTIYGSAVANLKPTRPREVDAISLVVDEDEIKWAISEQLWPWSTYPTYVSGGCYLIDSAAIGPLLAAAQTTPYFPFEDLYVNGLCARKANVHVLASDRMLGAVLDVVEDLLDEDWWLTKNFVAWLTSSADEMIASHLATQVYFTHDCRAGRNRKDVRIPHFNWSHILIDAPTEEETIAV</sequence>
<evidence type="ECO:0000256" key="1">
    <source>
        <dbReference type="ARBA" id="ARBA00004323"/>
    </source>
</evidence>
<keyword evidence="13" id="KW-1185">Reference proteome</keyword>
<dbReference type="EC" id="2.4.1.-" evidence="11"/>
<dbReference type="PANTHER" id="PTHR11214:SF334">
    <property type="entry name" value="HEXOSYLTRANSFERASE"/>
    <property type="match status" value="1"/>
</dbReference>
<dbReference type="GO" id="GO:0000139">
    <property type="term" value="C:Golgi membrane"/>
    <property type="evidence" value="ECO:0007669"/>
    <property type="project" value="UniProtKB-SubCell"/>
</dbReference>
<organism evidence="12 13">
    <name type="scientific">Daphnia magna</name>
    <dbReference type="NCBI Taxonomy" id="35525"/>
    <lineage>
        <taxon>Eukaryota</taxon>
        <taxon>Metazoa</taxon>
        <taxon>Ecdysozoa</taxon>
        <taxon>Arthropoda</taxon>
        <taxon>Crustacea</taxon>
        <taxon>Branchiopoda</taxon>
        <taxon>Diplostraca</taxon>
        <taxon>Cladocera</taxon>
        <taxon>Anomopoda</taxon>
        <taxon>Daphniidae</taxon>
        <taxon>Daphnia</taxon>
    </lineage>
</organism>
<protein>
    <recommendedName>
        <fullName evidence="11">Hexosyltransferase</fullName>
        <ecNumber evidence="11">2.4.1.-</ecNumber>
    </recommendedName>
</protein>
<name>A0A0P5YH80_9CRUS</name>
<dbReference type="Proteomes" id="UP000076858">
    <property type="component" value="Unassembled WGS sequence"/>
</dbReference>
<keyword evidence="10" id="KW-0325">Glycoprotein</keyword>
<dbReference type="STRING" id="35525.A0A0P5YH80"/>
<keyword evidence="7 11" id="KW-1133">Transmembrane helix</keyword>
<dbReference type="EMBL" id="LRGB01000687">
    <property type="protein sequence ID" value="KZS16602.1"/>
    <property type="molecule type" value="Genomic_DNA"/>
</dbReference>
<feature type="transmembrane region" description="Helical" evidence="11">
    <location>
        <begin position="70"/>
        <end position="99"/>
    </location>
</feature>
<evidence type="ECO:0000256" key="4">
    <source>
        <dbReference type="ARBA" id="ARBA00022679"/>
    </source>
</evidence>
<comment type="caution">
    <text evidence="12">The sequence shown here is derived from an EMBL/GenBank/DDBJ whole genome shotgun (WGS) entry which is preliminary data.</text>
</comment>
<evidence type="ECO:0000256" key="9">
    <source>
        <dbReference type="ARBA" id="ARBA00023136"/>
    </source>
</evidence>
<evidence type="ECO:0000256" key="2">
    <source>
        <dbReference type="ARBA" id="ARBA00008661"/>
    </source>
</evidence>
<dbReference type="PANTHER" id="PTHR11214">
    <property type="entry name" value="BETA-1,3-N-ACETYLGLUCOSAMINYLTRANSFERASE"/>
    <property type="match status" value="1"/>
</dbReference>
<evidence type="ECO:0000256" key="7">
    <source>
        <dbReference type="ARBA" id="ARBA00022989"/>
    </source>
</evidence>
<keyword evidence="9 11" id="KW-0472">Membrane</keyword>
<keyword evidence="4" id="KW-0808">Transferase</keyword>
<dbReference type="GO" id="GO:0016758">
    <property type="term" value="F:hexosyltransferase activity"/>
    <property type="evidence" value="ECO:0007669"/>
    <property type="project" value="InterPro"/>
</dbReference>
<evidence type="ECO:0000256" key="6">
    <source>
        <dbReference type="ARBA" id="ARBA00022968"/>
    </source>
</evidence>
<evidence type="ECO:0000256" key="8">
    <source>
        <dbReference type="ARBA" id="ARBA00023034"/>
    </source>
</evidence>
<evidence type="ECO:0000256" key="11">
    <source>
        <dbReference type="RuleBase" id="RU363063"/>
    </source>
</evidence>
<keyword evidence="5 11" id="KW-0812">Transmembrane</keyword>
<keyword evidence="6 11" id="KW-0735">Signal-anchor</keyword>
<dbReference type="FunFam" id="3.90.550.50:FF:000001">
    <property type="entry name" value="Hexosyltransferase"/>
    <property type="match status" value="1"/>
</dbReference>
<dbReference type="Pfam" id="PF01762">
    <property type="entry name" value="Galactosyl_T"/>
    <property type="match status" value="1"/>
</dbReference>
<dbReference type="InterPro" id="IPR002659">
    <property type="entry name" value="Glyco_trans_31"/>
</dbReference>
<keyword evidence="3 11" id="KW-0328">Glycosyltransferase</keyword>
<evidence type="ECO:0000313" key="13">
    <source>
        <dbReference type="Proteomes" id="UP000076858"/>
    </source>
</evidence>
<reference evidence="12 13" key="1">
    <citation type="submission" date="2016-03" db="EMBL/GenBank/DDBJ databases">
        <title>EvidentialGene: Evidence-directed Construction of Genes on Genomes.</title>
        <authorList>
            <person name="Gilbert D.G."/>
            <person name="Choi J.-H."/>
            <person name="Mockaitis K."/>
            <person name="Colbourne J."/>
            <person name="Pfrender M."/>
        </authorList>
    </citation>
    <scope>NUCLEOTIDE SEQUENCE [LARGE SCALE GENOMIC DNA]</scope>
    <source>
        <strain evidence="12 13">Xinb3</strain>
        <tissue evidence="12">Complete organism</tissue>
    </source>
</reference>
<accession>A0A0P5YH80</accession>
<keyword evidence="8 11" id="KW-0333">Golgi apparatus</keyword>
<evidence type="ECO:0000313" key="12">
    <source>
        <dbReference type="EMBL" id="KZS16602.1"/>
    </source>
</evidence>
<evidence type="ECO:0000256" key="10">
    <source>
        <dbReference type="ARBA" id="ARBA00023180"/>
    </source>
</evidence>
<dbReference type="AlphaFoldDB" id="A0A0P5YH80"/>
<comment type="similarity">
    <text evidence="2 11">Belongs to the glycosyltransferase 31 family.</text>
</comment>